<name>A0ABQ2WWI8_9ALTE</name>
<sequence length="68" mass="7687">MPPLWLAWESAVYYFAHPLPGVRRFAASLSCPSSFLTNWSHGVALLEQYTARIAANKKAPLFRVGLFY</sequence>
<evidence type="ECO:0000313" key="2">
    <source>
        <dbReference type="Proteomes" id="UP000634667"/>
    </source>
</evidence>
<protein>
    <submittedName>
        <fullName evidence="1">Uncharacterized protein</fullName>
    </submittedName>
</protein>
<keyword evidence="2" id="KW-1185">Reference proteome</keyword>
<organism evidence="1 2">
    <name type="scientific">Alishewanella tabrizica</name>
    <dbReference type="NCBI Taxonomy" id="671278"/>
    <lineage>
        <taxon>Bacteria</taxon>
        <taxon>Pseudomonadati</taxon>
        <taxon>Pseudomonadota</taxon>
        <taxon>Gammaproteobacteria</taxon>
        <taxon>Alteromonadales</taxon>
        <taxon>Alteromonadaceae</taxon>
        <taxon>Alishewanella</taxon>
    </lineage>
</organism>
<dbReference type="Proteomes" id="UP000634667">
    <property type="component" value="Unassembled WGS sequence"/>
</dbReference>
<reference evidence="2" key="1">
    <citation type="journal article" date="2019" name="Int. J. Syst. Evol. Microbiol.">
        <title>The Global Catalogue of Microorganisms (GCM) 10K type strain sequencing project: providing services to taxonomists for standard genome sequencing and annotation.</title>
        <authorList>
            <consortium name="The Broad Institute Genomics Platform"/>
            <consortium name="The Broad Institute Genome Sequencing Center for Infectious Disease"/>
            <person name="Wu L."/>
            <person name="Ma J."/>
        </authorList>
    </citation>
    <scope>NUCLEOTIDE SEQUENCE [LARGE SCALE GENOMIC DNA]</scope>
    <source>
        <strain evidence="2">KCTC 23723</strain>
    </source>
</reference>
<comment type="caution">
    <text evidence="1">The sequence shown here is derived from an EMBL/GenBank/DDBJ whole genome shotgun (WGS) entry which is preliminary data.</text>
</comment>
<proteinExistence type="predicted"/>
<dbReference type="EMBL" id="BMYR01000014">
    <property type="protein sequence ID" value="GGW71714.1"/>
    <property type="molecule type" value="Genomic_DNA"/>
</dbReference>
<evidence type="ECO:0000313" key="1">
    <source>
        <dbReference type="EMBL" id="GGW71714.1"/>
    </source>
</evidence>
<accession>A0ABQ2WWI8</accession>
<gene>
    <name evidence="1" type="ORF">GCM10008111_29830</name>
</gene>